<dbReference type="GeneID" id="22580308"/>
<dbReference type="HOGENOM" id="CLU_2038776_0_0_1"/>
<organism evidence="2 3">
    <name type="scientific">Paracoccidioides brasiliensis (strain Pb18)</name>
    <dbReference type="NCBI Taxonomy" id="502780"/>
    <lineage>
        <taxon>Eukaryota</taxon>
        <taxon>Fungi</taxon>
        <taxon>Dikarya</taxon>
        <taxon>Ascomycota</taxon>
        <taxon>Pezizomycotina</taxon>
        <taxon>Eurotiomycetes</taxon>
        <taxon>Eurotiomycetidae</taxon>
        <taxon>Onygenales</taxon>
        <taxon>Ajellomycetaceae</taxon>
        <taxon>Paracoccidioides</taxon>
    </lineage>
</organism>
<reference evidence="2 3" key="1">
    <citation type="journal article" date="2011" name="PLoS Genet.">
        <title>Comparative genomic analysis of human fungal pathogens causing paracoccidioidomycosis.</title>
        <authorList>
            <person name="Desjardins C.A."/>
            <person name="Champion M.D."/>
            <person name="Holder J.W."/>
            <person name="Muszewska A."/>
            <person name="Goldberg J."/>
            <person name="Bailao A.M."/>
            <person name="Brigido M.M."/>
            <person name="Ferreira M.E."/>
            <person name="Garcia A.M."/>
            <person name="Grynberg M."/>
            <person name="Gujja S."/>
            <person name="Heiman D.I."/>
            <person name="Henn M.R."/>
            <person name="Kodira C.D."/>
            <person name="Leon-Narvaez H."/>
            <person name="Longo L.V."/>
            <person name="Ma L.J."/>
            <person name="Malavazi I."/>
            <person name="Matsuo A.L."/>
            <person name="Morais F.V."/>
            <person name="Pereira M."/>
            <person name="Rodriguez-Brito S."/>
            <person name="Sakthikumar S."/>
            <person name="Salem-Izacc S.M."/>
            <person name="Sykes S.M."/>
            <person name="Teixeira M.M."/>
            <person name="Vallejo M.C."/>
            <person name="Walter M.E."/>
            <person name="Yandava C."/>
            <person name="Young S."/>
            <person name="Zeng Q."/>
            <person name="Zucker J."/>
            <person name="Felipe M.S."/>
            <person name="Goldman G.H."/>
            <person name="Haas B.J."/>
            <person name="McEwen J.G."/>
            <person name="Nino-Vega G."/>
            <person name="Puccia R."/>
            <person name="San-Blas G."/>
            <person name="Soares C.M."/>
            <person name="Birren B.W."/>
            <person name="Cuomo C.A."/>
        </authorList>
    </citation>
    <scope>NUCLEOTIDE SEQUENCE [LARGE SCALE GENOMIC DNA]</scope>
    <source>
        <strain evidence="2 3">Pb18</strain>
    </source>
</reference>
<evidence type="ECO:0000313" key="3">
    <source>
        <dbReference type="Proteomes" id="UP000001628"/>
    </source>
</evidence>
<proteinExistence type="predicted"/>
<sequence>MYSLMAVSDKDKVLLAPVHRGFSRFTGVEPAIDDRNVRYLTIPYNTPPPLPPSSSPSWQQEARGRHGRVARHIEHAAAKPSQPSVFDAINYDTPYADTVSATTNRPQYLHATICDRLHPTH</sequence>
<dbReference type="InParanoid" id="C1G0T6"/>
<evidence type="ECO:0000313" key="2">
    <source>
        <dbReference type="EMBL" id="EEH44187.2"/>
    </source>
</evidence>
<dbReference type="RefSeq" id="XP_010755844.1">
    <property type="nucleotide sequence ID" value="XM_010757542.1"/>
</dbReference>
<dbReference type="VEuPathDB" id="FungiDB:PADG_00476"/>
<dbReference type="EMBL" id="KN275957">
    <property type="protein sequence ID" value="EEH44187.2"/>
    <property type="molecule type" value="Genomic_DNA"/>
</dbReference>
<evidence type="ECO:0000256" key="1">
    <source>
        <dbReference type="SAM" id="MobiDB-lite"/>
    </source>
</evidence>
<gene>
    <name evidence="2" type="ORF">PADG_00476</name>
</gene>
<dbReference type="Proteomes" id="UP000001628">
    <property type="component" value="Unassembled WGS sequence"/>
</dbReference>
<name>C1G0T6_PARBD</name>
<protein>
    <submittedName>
        <fullName evidence="2">Uncharacterized protein</fullName>
    </submittedName>
</protein>
<dbReference type="AlphaFoldDB" id="C1G0T6"/>
<feature type="compositionally biased region" description="Pro residues" evidence="1">
    <location>
        <begin position="45"/>
        <end position="54"/>
    </location>
</feature>
<accession>C1G0T6</accession>
<dbReference type="KEGG" id="pbn:PADG_00476"/>
<feature type="region of interest" description="Disordered" evidence="1">
    <location>
        <begin position="43"/>
        <end position="68"/>
    </location>
</feature>
<keyword evidence="3" id="KW-1185">Reference proteome</keyword>